<evidence type="ECO:0008006" key="3">
    <source>
        <dbReference type="Google" id="ProtNLM"/>
    </source>
</evidence>
<gene>
    <name evidence="1" type="ORF">ACFONJ_18350</name>
</gene>
<name>A0ABV7Y170_9FLAO</name>
<keyword evidence="2" id="KW-1185">Reference proteome</keyword>
<protein>
    <recommendedName>
        <fullName evidence="3">DUF4279 domain-containing protein</fullName>
    </recommendedName>
</protein>
<dbReference type="RefSeq" id="WP_378170776.1">
    <property type="nucleotide sequence ID" value="NZ_JBHRYO010000002.1"/>
</dbReference>
<proteinExistence type="predicted"/>
<evidence type="ECO:0000313" key="2">
    <source>
        <dbReference type="Proteomes" id="UP001595735"/>
    </source>
</evidence>
<sequence>MTEYALKIKASKELFPQITGILGVEPSTSDYFWELSIKENDNGFTAAIPYFMSLIEHKRNELEKIGVIRTCISVWLYKVYTGQCNMEFSPDEMKLLSDHDITLCVSCWEDVNDDQIEKSS</sequence>
<reference evidence="2" key="1">
    <citation type="journal article" date="2019" name="Int. J. Syst. Evol. Microbiol.">
        <title>The Global Catalogue of Microorganisms (GCM) 10K type strain sequencing project: providing services to taxonomists for standard genome sequencing and annotation.</title>
        <authorList>
            <consortium name="The Broad Institute Genomics Platform"/>
            <consortium name="The Broad Institute Genome Sequencing Center for Infectious Disease"/>
            <person name="Wu L."/>
            <person name="Ma J."/>
        </authorList>
    </citation>
    <scope>NUCLEOTIDE SEQUENCE [LARGE SCALE GENOMIC DNA]</scope>
    <source>
        <strain evidence="2">CECT 7798</strain>
    </source>
</reference>
<dbReference type="EMBL" id="JBHRYO010000002">
    <property type="protein sequence ID" value="MFC3757945.1"/>
    <property type="molecule type" value="Genomic_DNA"/>
</dbReference>
<organism evidence="1 2">
    <name type="scientific">Chryseobacterium tructae</name>
    <dbReference type="NCBI Taxonomy" id="1037380"/>
    <lineage>
        <taxon>Bacteria</taxon>
        <taxon>Pseudomonadati</taxon>
        <taxon>Bacteroidota</taxon>
        <taxon>Flavobacteriia</taxon>
        <taxon>Flavobacteriales</taxon>
        <taxon>Weeksellaceae</taxon>
        <taxon>Chryseobacterium group</taxon>
        <taxon>Chryseobacterium</taxon>
    </lineage>
</organism>
<comment type="caution">
    <text evidence="1">The sequence shown here is derived from an EMBL/GenBank/DDBJ whole genome shotgun (WGS) entry which is preliminary data.</text>
</comment>
<accession>A0ABV7Y170</accession>
<dbReference type="Proteomes" id="UP001595735">
    <property type="component" value="Unassembled WGS sequence"/>
</dbReference>
<evidence type="ECO:0000313" key="1">
    <source>
        <dbReference type="EMBL" id="MFC3757945.1"/>
    </source>
</evidence>